<accession>A0A0E0NAW2</accession>
<dbReference type="AlphaFoldDB" id="A0A0E0NAW2"/>
<name>A0A0E0NAW2_ORYRU</name>
<organism evidence="1 2">
    <name type="scientific">Oryza rufipogon</name>
    <name type="common">Brownbeard rice</name>
    <name type="synonym">Asian wild rice</name>
    <dbReference type="NCBI Taxonomy" id="4529"/>
    <lineage>
        <taxon>Eukaryota</taxon>
        <taxon>Viridiplantae</taxon>
        <taxon>Streptophyta</taxon>
        <taxon>Embryophyta</taxon>
        <taxon>Tracheophyta</taxon>
        <taxon>Spermatophyta</taxon>
        <taxon>Magnoliopsida</taxon>
        <taxon>Liliopsida</taxon>
        <taxon>Poales</taxon>
        <taxon>Poaceae</taxon>
        <taxon>BOP clade</taxon>
        <taxon>Oryzoideae</taxon>
        <taxon>Oryzeae</taxon>
        <taxon>Oryzinae</taxon>
        <taxon>Oryza</taxon>
    </lineage>
</organism>
<sequence>MEEDDDRRWPASGGRWRLRRRRCFGPRCLRRRSPRSRGTIGGCSTSATLTEQARPTFAHHAPCGSPQRIGWSLPMMEMMDGCYCAMSSPSLYHAATPFHYSIIDYRSPSGCPLHYLSQDTDRHLHPYSKIQESHQDPRMVSHDMGTFMQAKSKGIHASKFVTLEGADVGG</sequence>
<evidence type="ECO:0000313" key="1">
    <source>
        <dbReference type="EnsemblPlants" id="ORUFI02G06600.1"/>
    </source>
</evidence>
<dbReference type="Gramene" id="ORUFI02G06600.1">
    <property type="protein sequence ID" value="ORUFI02G06600.1"/>
    <property type="gene ID" value="ORUFI02G06600"/>
</dbReference>
<dbReference type="EnsemblPlants" id="ORUFI02G06600.1">
    <property type="protein sequence ID" value="ORUFI02G06600.1"/>
    <property type="gene ID" value="ORUFI02G06600"/>
</dbReference>
<keyword evidence="2" id="KW-1185">Reference proteome</keyword>
<dbReference type="Proteomes" id="UP000008022">
    <property type="component" value="Unassembled WGS sequence"/>
</dbReference>
<evidence type="ECO:0000313" key="2">
    <source>
        <dbReference type="Proteomes" id="UP000008022"/>
    </source>
</evidence>
<reference evidence="2" key="1">
    <citation type="submission" date="2013-06" db="EMBL/GenBank/DDBJ databases">
        <authorList>
            <person name="Zhao Q."/>
        </authorList>
    </citation>
    <scope>NUCLEOTIDE SEQUENCE</scope>
    <source>
        <strain evidence="2">cv. W1943</strain>
    </source>
</reference>
<dbReference type="HOGENOM" id="CLU_120192_1_0_1"/>
<protein>
    <submittedName>
        <fullName evidence="1">Uncharacterized protein</fullName>
    </submittedName>
</protein>
<proteinExistence type="predicted"/>
<reference evidence="1" key="2">
    <citation type="submission" date="2015-06" db="UniProtKB">
        <authorList>
            <consortium name="EnsemblPlants"/>
        </authorList>
    </citation>
    <scope>IDENTIFICATION</scope>
</reference>